<accession>A0A7J6VUM9</accession>
<gene>
    <name evidence="8" type="ORF">FRX31_022121</name>
</gene>
<organism evidence="8 9">
    <name type="scientific">Thalictrum thalictroides</name>
    <name type="common">Rue-anemone</name>
    <name type="synonym">Anemone thalictroides</name>
    <dbReference type="NCBI Taxonomy" id="46969"/>
    <lineage>
        <taxon>Eukaryota</taxon>
        <taxon>Viridiplantae</taxon>
        <taxon>Streptophyta</taxon>
        <taxon>Embryophyta</taxon>
        <taxon>Tracheophyta</taxon>
        <taxon>Spermatophyta</taxon>
        <taxon>Magnoliopsida</taxon>
        <taxon>Ranunculales</taxon>
        <taxon>Ranunculaceae</taxon>
        <taxon>Thalictroideae</taxon>
        <taxon>Thalictrum</taxon>
    </lineage>
</organism>
<evidence type="ECO:0000256" key="2">
    <source>
        <dbReference type="ARBA" id="ARBA00006178"/>
    </source>
</evidence>
<dbReference type="Pfam" id="PF05236">
    <property type="entry name" value="TAF4"/>
    <property type="match status" value="1"/>
</dbReference>
<keyword evidence="5" id="KW-0539">Nucleus</keyword>
<comment type="function">
    <text evidence="6">TAFs are components of the transcription factor IID (TFIID) complex that is essential for mediating regulation of RNA polymerase transcription.</text>
</comment>
<dbReference type="GO" id="GO:0046982">
    <property type="term" value="F:protein heterodimerization activity"/>
    <property type="evidence" value="ECO:0007669"/>
    <property type="project" value="InterPro"/>
</dbReference>
<dbReference type="OrthoDB" id="21060at2759"/>
<evidence type="ECO:0000256" key="3">
    <source>
        <dbReference type="ARBA" id="ARBA00023015"/>
    </source>
</evidence>
<dbReference type="PANTHER" id="PTHR15138">
    <property type="entry name" value="TRANSCRIPTION INITIATION FACTOR TFIID SUBUNIT 4"/>
    <property type="match status" value="1"/>
</dbReference>
<comment type="caution">
    <text evidence="8">The sequence shown here is derived from an EMBL/GenBank/DDBJ whole genome shotgun (WGS) entry which is preliminary data.</text>
</comment>
<evidence type="ECO:0000256" key="1">
    <source>
        <dbReference type="ARBA" id="ARBA00004123"/>
    </source>
</evidence>
<dbReference type="Gene3D" id="1.10.20.10">
    <property type="entry name" value="Histone, subunit A"/>
    <property type="match status" value="1"/>
</dbReference>
<keyword evidence="4" id="KW-0804">Transcription</keyword>
<dbReference type="Pfam" id="PF12174">
    <property type="entry name" value="RST"/>
    <property type="match status" value="1"/>
</dbReference>
<keyword evidence="8" id="KW-0648">Protein biosynthesis</keyword>
<comment type="similarity">
    <text evidence="2">Belongs to the TAF4 family.</text>
</comment>
<dbReference type="InterPro" id="IPR007900">
    <property type="entry name" value="TAF4_C"/>
</dbReference>
<proteinExistence type="inferred from homology"/>
<dbReference type="PROSITE" id="PS51879">
    <property type="entry name" value="RST"/>
    <property type="match status" value="1"/>
</dbReference>
<dbReference type="GO" id="GO:0005669">
    <property type="term" value="C:transcription factor TFIID complex"/>
    <property type="evidence" value="ECO:0007669"/>
    <property type="project" value="InterPro"/>
</dbReference>
<evidence type="ECO:0000256" key="5">
    <source>
        <dbReference type="ARBA" id="ARBA00023242"/>
    </source>
</evidence>
<sequence length="329" mass="37492">MSAKLTTNAVHDSQQQGWTAPDLLEYTVQTGTKSSRQNPGPCSDEKNMSVHKMNNQHISSTEQFSSCDMKIRLPVLLQIVKPLLDESQLQQLEFLLLKLMKKEIHKDNFLKWLRQNVGRELLLQQVQALQTQPSSATTSLTAGVTTKTSIKRHSISKEPFKAPGNYSLPPCKRIKILGAFLEHSTEELNDIAAPLSGENGEENQLFAEHEEECQISKAAQKFVQEEEKLILQKTPLQRKLSEITSKYGITCISKNVERCLSMCVEKRMRGLISDLIRLSKMRVNFEMSTHPTLITSDVRNQVRMMNCKEMEVYQERKAEENVMLQNATE</sequence>
<dbReference type="GO" id="GO:0006367">
    <property type="term" value="P:transcription initiation at RNA polymerase II promoter"/>
    <property type="evidence" value="ECO:0007669"/>
    <property type="project" value="TreeGrafter"/>
</dbReference>
<evidence type="ECO:0000313" key="9">
    <source>
        <dbReference type="Proteomes" id="UP000554482"/>
    </source>
</evidence>
<keyword evidence="9" id="KW-1185">Reference proteome</keyword>
<reference evidence="8 9" key="1">
    <citation type="submission" date="2020-06" db="EMBL/GenBank/DDBJ databases">
        <title>Transcriptomic and genomic resources for Thalictrum thalictroides and T. hernandezii: Facilitating candidate gene discovery in an emerging model plant lineage.</title>
        <authorList>
            <person name="Arias T."/>
            <person name="Riano-Pachon D.M."/>
            <person name="Di Stilio V.S."/>
        </authorList>
    </citation>
    <scope>NUCLEOTIDE SEQUENCE [LARGE SCALE GENOMIC DNA]</scope>
    <source>
        <strain evidence="9">cv. WT478/WT964</strain>
        <tissue evidence="8">Leaves</tissue>
    </source>
</reference>
<name>A0A7J6VUM9_THATH</name>
<dbReference type="InterPro" id="IPR022003">
    <property type="entry name" value="RST"/>
</dbReference>
<dbReference type="PANTHER" id="PTHR15138:SF14">
    <property type="entry name" value="TRANSCRIPTION INITIATION FACTOR TFIID SUBUNIT 4"/>
    <property type="match status" value="1"/>
</dbReference>
<dbReference type="EMBL" id="JABWDY010026938">
    <property type="protein sequence ID" value="KAF5188298.1"/>
    <property type="molecule type" value="Genomic_DNA"/>
</dbReference>
<dbReference type="GO" id="GO:0003743">
    <property type="term" value="F:translation initiation factor activity"/>
    <property type="evidence" value="ECO:0007669"/>
    <property type="project" value="UniProtKB-KW"/>
</dbReference>
<dbReference type="Proteomes" id="UP000554482">
    <property type="component" value="Unassembled WGS sequence"/>
</dbReference>
<keyword evidence="8" id="KW-0396">Initiation factor</keyword>
<evidence type="ECO:0000256" key="6">
    <source>
        <dbReference type="ARBA" id="ARBA00058775"/>
    </source>
</evidence>
<protein>
    <submittedName>
        <fullName evidence="8">Transcription initiation factor tfiid subunit 4b</fullName>
    </submittedName>
</protein>
<evidence type="ECO:0000259" key="7">
    <source>
        <dbReference type="PROSITE" id="PS51879"/>
    </source>
</evidence>
<feature type="domain" description="RST" evidence="7">
    <location>
        <begin position="64"/>
        <end position="135"/>
    </location>
</feature>
<evidence type="ECO:0000313" key="8">
    <source>
        <dbReference type="EMBL" id="KAF5188298.1"/>
    </source>
</evidence>
<dbReference type="GO" id="GO:0003677">
    <property type="term" value="F:DNA binding"/>
    <property type="evidence" value="ECO:0007669"/>
    <property type="project" value="TreeGrafter"/>
</dbReference>
<dbReference type="GO" id="GO:0016251">
    <property type="term" value="F:RNA polymerase II general transcription initiation factor activity"/>
    <property type="evidence" value="ECO:0007669"/>
    <property type="project" value="TreeGrafter"/>
</dbReference>
<dbReference type="AlphaFoldDB" id="A0A7J6VUM9"/>
<comment type="subcellular location">
    <subcellularLocation>
        <location evidence="1">Nucleus</location>
    </subcellularLocation>
</comment>
<dbReference type="CDD" id="cd08045">
    <property type="entry name" value="HFD_TAF4"/>
    <property type="match status" value="1"/>
</dbReference>
<evidence type="ECO:0000256" key="4">
    <source>
        <dbReference type="ARBA" id="ARBA00023163"/>
    </source>
</evidence>
<dbReference type="InterPro" id="IPR009072">
    <property type="entry name" value="Histone-fold"/>
</dbReference>
<dbReference type="FunFam" id="1.10.20.10:FF:000015">
    <property type="entry name" value="Transcription initiation factor TFIID subunit 4B"/>
    <property type="match status" value="1"/>
</dbReference>
<dbReference type="InterPro" id="IPR045144">
    <property type="entry name" value="TAF4"/>
</dbReference>
<keyword evidence="3" id="KW-0805">Transcription regulation</keyword>